<evidence type="ECO:0000259" key="2">
    <source>
        <dbReference type="Pfam" id="PF00144"/>
    </source>
</evidence>
<dbReference type="EMBL" id="BNEC01000003">
    <property type="protein sequence ID" value="GHI67614.1"/>
    <property type="molecule type" value="Genomic_DNA"/>
</dbReference>
<dbReference type="GeneID" id="95593956"/>
<protein>
    <recommendedName>
        <fullName evidence="2">Beta-lactamase-related domain-containing protein</fullName>
    </recommendedName>
</protein>
<evidence type="ECO:0000256" key="1">
    <source>
        <dbReference type="SAM" id="MobiDB-lite"/>
    </source>
</evidence>
<comment type="caution">
    <text evidence="3">The sequence shown here is derived from an EMBL/GenBank/DDBJ whole genome shotgun (WGS) entry which is preliminary data.</text>
</comment>
<dbReference type="RefSeq" id="WP_189741702.1">
    <property type="nucleotide sequence ID" value="NZ_BMRL01000010.1"/>
</dbReference>
<dbReference type="Pfam" id="PF00144">
    <property type="entry name" value="Beta-lactamase"/>
    <property type="match status" value="1"/>
</dbReference>
<gene>
    <name evidence="3" type="ORF">Snoj_15320</name>
</gene>
<dbReference type="InterPro" id="IPR050491">
    <property type="entry name" value="AmpC-like"/>
</dbReference>
<feature type="compositionally biased region" description="Basic and acidic residues" evidence="1">
    <location>
        <begin position="187"/>
        <end position="200"/>
    </location>
</feature>
<dbReference type="InterPro" id="IPR012338">
    <property type="entry name" value="Beta-lactam/transpept-like"/>
</dbReference>
<evidence type="ECO:0000313" key="4">
    <source>
        <dbReference type="Proteomes" id="UP000613974"/>
    </source>
</evidence>
<evidence type="ECO:0000313" key="3">
    <source>
        <dbReference type="EMBL" id="GHI67614.1"/>
    </source>
</evidence>
<dbReference type="Gene3D" id="3.40.710.10">
    <property type="entry name" value="DD-peptidase/beta-lactamase superfamily"/>
    <property type="match status" value="1"/>
</dbReference>
<dbReference type="Proteomes" id="UP000613974">
    <property type="component" value="Unassembled WGS sequence"/>
</dbReference>
<dbReference type="SUPFAM" id="SSF56601">
    <property type="entry name" value="beta-lactamase/transpeptidase-like"/>
    <property type="match status" value="1"/>
</dbReference>
<proteinExistence type="predicted"/>
<name>A0ABQ3SHJ9_9ACTN</name>
<sequence length="465" mass="49520">MPDVGCLAEGLASLRAAWRVPGVCVTVVHGDEAAVLVDGIRDASTGTPLRSRTLFPLGSLTKSLIAAFMAQLVEQGLTGWETRQLIDVLPHGAPRDGYMLNQLLTHSSGMPSYDMLLAGCADTTPGDAARRRLPHLVTVRAPGCERHSYSDLAYLLTCHLAEETTGRPWHQLVGDFLSELGAHGPRDKQDGGLVHGHELDDAGAFTDSGPPRLHGLSAVLSGLWASAEDMTAVLRFHLTGLGMHRRLLGAEALEYLRTPRTSAPTTSANHPACVVAEGYGYGWLAGRYRGARILVHSSSVGAVRGMTVVMPQRRLAVNVFCNTGVRHSPARAHCCFRCAVVFSLVDALSGREIGMANRLPAGKPERMAGSTPGRRACPCSLTTLMGTYHHPGFGHICLAPSTDGGGTVFSYGSVVGEVYRAPNGALYTMCSVDPGPIAITPAGIDRLAVRMERTVPAFEFVRVSE</sequence>
<accession>A0ABQ3SHJ9</accession>
<organism evidence="3 4">
    <name type="scientific">Streptomyces nojiriensis</name>
    <dbReference type="NCBI Taxonomy" id="66374"/>
    <lineage>
        <taxon>Bacteria</taxon>
        <taxon>Bacillati</taxon>
        <taxon>Actinomycetota</taxon>
        <taxon>Actinomycetes</taxon>
        <taxon>Kitasatosporales</taxon>
        <taxon>Streptomycetaceae</taxon>
        <taxon>Streptomyces</taxon>
    </lineage>
</organism>
<dbReference type="InterPro" id="IPR001466">
    <property type="entry name" value="Beta-lactam-related"/>
</dbReference>
<keyword evidence="4" id="KW-1185">Reference proteome</keyword>
<dbReference type="PANTHER" id="PTHR46825">
    <property type="entry name" value="D-ALANYL-D-ALANINE-CARBOXYPEPTIDASE/ENDOPEPTIDASE AMPH"/>
    <property type="match status" value="1"/>
</dbReference>
<feature type="region of interest" description="Disordered" evidence="1">
    <location>
        <begin position="187"/>
        <end position="206"/>
    </location>
</feature>
<feature type="domain" description="Beta-lactamase-related" evidence="2">
    <location>
        <begin position="17"/>
        <end position="329"/>
    </location>
</feature>
<reference evidence="4" key="1">
    <citation type="submission" date="2023-07" db="EMBL/GenBank/DDBJ databases">
        <title>Whole genome shotgun sequence of Streptomyces nojiriensis NBRC 13794.</title>
        <authorList>
            <person name="Komaki H."/>
            <person name="Tamura T."/>
        </authorList>
    </citation>
    <scope>NUCLEOTIDE SEQUENCE [LARGE SCALE GENOMIC DNA]</scope>
    <source>
        <strain evidence="4">NBRC 13794</strain>
    </source>
</reference>
<dbReference type="PANTHER" id="PTHR46825:SF9">
    <property type="entry name" value="BETA-LACTAMASE-RELATED DOMAIN-CONTAINING PROTEIN"/>
    <property type="match status" value="1"/>
</dbReference>